<keyword evidence="3" id="KW-0805">Transcription regulation</keyword>
<keyword evidence="4" id="KW-0804">Transcription</keyword>
<dbReference type="EMBL" id="GG745334">
    <property type="protein sequence ID" value="KNE59492.1"/>
    <property type="molecule type" value="Genomic_DNA"/>
</dbReference>
<evidence type="ECO:0000313" key="7">
    <source>
        <dbReference type="EMBL" id="KNE59492.1"/>
    </source>
</evidence>
<reference evidence="8" key="2">
    <citation type="submission" date="2009-11" db="EMBL/GenBank/DDBJ databases">
        <title>The Genome Sequence of Allomyces macrogynus strain ATCC 38327.</title>
        <authorList>
            <consortium name="The Broad Institute Genome Sequencing Platform"/>
            <person name="Russ C."/>
            <person name="Cuomo C."/>
            <person name="Shea T."/>
            <person name="Young S.K."/>
            <person name="Zeng Q."/>
            <person name="Koehrsen M."/>
            <person name="Haas B."/>
            <person name="Borodovsky M."/>
            <person name="Guigo R."/>
            <person name="Alvarado L."/>
            <person name="Berlin A."/>
            <person name="Borenstein D."/>
            <person name="Chen Z."/>
            <person name="Engels R."/>
            <person name="Freedman E."/>
            <person name="Gellesch M."/>
            <person name="Goldberg J."/>
            <person name="Griggs A."/>
            <person name="Gujja S."/>
            <person name="Heiman D."/>
            <person name="Hepburn T."/>
            <person name="Howarth C."/>
            <person name="Jen D."/>
            <person name="Larson L."/>
            <person name="Lewis B."/>
            <person name="Mehta T."/>
            <person name="Park D."/>
            <person name="Pearson M."/>
            <person name="Roberts A."/>
            <person name="Saif S."/>
            <person name="Shenoy N."/>
            <person name="Sisk P."/>
            <person name="Stolte C."/>
            <person name="Sykes S."/>
            <person name="Walk T."/>
            <person name="White J."/>
            <person name="Yandava C."/>
            <person name="Burger G."/>
            <person name="Gray M.W."/>
            <person name="Holland P.W.H."/>
            <person name="King N."/>
            <person name="Lang F.B.F."/>
            <person name="Roger A.J."/>
            <person name="Ruiz-Trillo I."/>
            <person name="Lander E."/>
            <person name="Nusbaum C."/>
        </authorList>
    </citation>
    <scope>NUCLEOTIDE SEQUENCE [LARGE SCALE GENOMIC DNA]</scope>
    <source>
        <strain evidence="8">ATCC 38327</strain>
    </source>
</reference>
<dbReference type="Proteomes" id="UP000054350">
    <property type="component" value="Unassembled WGS sequence"/>
</dbReference>
<evidence type="ECO:0000313" key="8">
    <source>
        <dbReference type="Proteomes" id="UP000054350"/>
    </source>
</evidence>
<evidence type="ECO:0000256" key="4">
    <source>
        <dbReference type="ARBA" id="ARBA00023163"/>
    </source>
</evidence>
<accession>A0A0L0SAN7</accession>
<feature type="region of interest" description="Disordered" evidence="6">
    <location>
        <begin position="1"/>
        <end position="35"/>
    </location>
</feature>
<dbReference type="GO" id="GO:0003713">
    <property type="term" value="F:transcription coactivator activity"/>
    <property type="evidence" value="ECO:0007669"/>
    <property type="project" value="TreeGrafter"/>
</dbReference>
<organism evidence="7 8">
    <name type="scientific">Allomyces macrogynus (strain ATCC 38327)</name>
    <name type="common">Allomyces javanicus var. macrogynus</name>
    <dbReference type="NCBI Taxonomy" id="578462"/>
    <lineage>
        <taxon>Eukaryota</taxon>
        <taxon>Fungi</taxon>
        <taxon>Fungi incertae sedis</taxon>
        <taxon>Blastocladiomycota</taxon>
        <taxon>Blastocladiomycetes</taxon>
        <taxon>Blastocladiales</taxon>
        <taxon>Blastocladiaceae</taxon>
        <taxon>Allomyces</taxon>
    </lineage>
</organism>
<reference evidence="7 8" key="1">
    <citation type="submission" date="2009-11" db="EMBL/GenBank/DDBJ databases">
        <title>Annotation of Allomyces macrogynus ATCC 38327.</title>
        <authorList>
            <consortium name="The Broad Institute Genome Sequencing Platform"/>
            <person name="Russ C."/>
            <person name="Cuomo C."/>
            <person name="Burger G."/>
            <person name="Gray M.W."/>
            <person name="Holland P.W.H."/>
            <person name="King N."/>
            <person name="Lang F.B.F."/>
            <person name="Roger A.J."/>
            <person name="Ruiz-Trillo I."/>
            <person name="Young S.K."/>
            <person name="Zeng Q."/>
            <person name="Gargeya S."/>
            <person name="Fitzgerald M."/>
            <person name="Haas B."/>
            <person name="Abouelleil A."/>
            <person name="Alvarado L."/>
            <person name="Arachchi H.M."/>
            <person name="Berlin A."/>
            <person name="Chapman S.B."/>
            <person name="Gearin G."/>
            <person name="Goldberg J."/>
            <person name="Griggs A."/>
            <person name="Gujja S."/>
            <person name="Hansen M."/>
            <person name="Heiman D."/>
            <person name="Howarth C."/>
            <person name="Larimer J."/>
            <person name="Lui A."/>
            <person name="MacDonald P.J.P."/>
            <person name="McCowen C."/>
            <person name="Montmayeur A."/>
            <person name="Murphy C."/>
            <person name="Neiman D."/>
            <person name="Pearson M."/>
            <person name="Priest M."/>
            <person name="Roberts A."/>
            <person name="Saif S."/>
            <person name="Shea T."/>
            <person name="Sisk P."/>
            <person name="Stolte C."/>
            <person name="Sykes S."/>
            <person name="Wortman J."/>
            <person name="Nusbaum C."/>
            <person name="Birren B."/>
        </authorList>
    </citation>
    <scope>NUCLEOTIDE SEQUENCE [LARGE SCALE GENOMIC DNA]</scope>
    <source>
        <strain evidence="7 8">ATCC 38327</strain>
    </source>
</reference>
<evidence type="ECO:0000256" key="1">
    <source>
        <dbReference type="ARBA" id="ARBA00004123"/>
    </source>
</evidence>
<comment type="subcellular location">
    <subcellularLocation>
        <location evidence="1">Nucleus</location>
    </subcellularLocation>
</comment>
<evidence type="ECO:0000256" key="2">
    <source>
        <dbReference type="ARBA" id="ARBA00005330"/>
    </source>
</evidence>
<feature type="compositionally biased region" description="Basic and acidic residues" evidence="6">
    <location>
        <begin position="510"/>
        <end position="521"/>
    </location>
</feature>
<proteinExistence type="inferred from homology"/>
<evidence type="ECO:0000256" key="6">
    <source>
        <dbReference type="SAM" id="MobiDB-lite"/>
    </source>
</evidence>
<keyword evidence="8" id="KW-1185">Reference proteome</keyword>
<dbReference type="GO" id="GO:0005634">
    <property type="term" value="C:nucleus"/>
    <property type="evidence" value="ECO:0007669"/>
    <property type="project" value="UniProtKB-SubCell"/>
</dbReference>
<feature type="compositionally biased region" description="Pro residues" evidence="6">
    <location>
        <begin position="603"/>
        <end position="614"/>
    </location>
</feature>
<dbReference type="VEuPathDB" id="FungiDB:AMAG_03767"/>
<dbReference type="AlphaFoldDB" id="A0A0L0SAN7"/>
<feature type="compositionally biased region" description="Pro residues" evidence="6">
    <location>
        <begin position="276"/>
        <end position="303"/>
    </location>
</feature>
<dbReference type="GO" id="GO:0000124">
    <property type="term" value="C:SAGA complex"/>
    <property type="evidence" value="ECO:0007669"/>
    <property type="project" value="TreeGrafter"/>
</dbReference>
<protein>
    <submittedName>
        <fullName evidence="7">Uncharacterized protein</fullName>
    </submittedName>
</protein>
<dbReference type="OrthoDB" id="5600586at2759"/>
<feature type="compositionally biased region" description="Low complexity" evidence="6">
    <location>
        <begin position="496"/>
        <end position="507"/>
    </location>
</feature>
<feature type="compositionally biased region" description="Low complexity" evidence="6">
    <location>
        <begin position="261"/>
        <end position="275"/>
    </location>
</feature>
<sequence>MPPPPYAPGALGTPTGPTAHPPPPPPPPASSLLHPSTPIAYAFQVHMASAADAALNPVPVPDAAELSTLRDELQGLARTAAARSLDLEREIAALEQWISTARRAANARPPVTPVAAPGLLADRASSTPLAGPIDLSRSNSWTSVAVPGGVAAAAAGARTDRSRPSRSVEPASPASSVDVKSEPGLVDAARRKRSIGALDDVPPPPRIKIKVEDTRTASSPLPLAMPLPSAQSLPPTSLLPNGSPAPPVDPHRKRKLERRGTASSSGTRRSTTAPPSAAPPSGSPHPGASPAPPAAPAIPPPPPAPPGMTVVQYVDRPYYYRNFLGDDAVAQMPATETLQGDDYSKVKVNDKQQTALPTFYSYIDAWLRPVTEDDIAFLTKQNASVSASTTPGAVAAAAAAAAAAVVAPSPIPGRNSPAPGAPIAAAAATPTATIGTSAVPTDLARYFLVPKLGKPHLPQVGTSTSPLDPATPAVGLPPHAHPALDVTPEAQEKASDAAAAAIADGTAGVKNHEKRTGRADSEPPPPQGPTTEPFPDQIGVLMQKRRDLIASAGAVFAGHDEEAWKIPCNSIYDGIPRNVKLDEAGTGAGATAAAGGGTLPAASGPPPLPVPPPGAAGKVG</sequence>
<feature type="region of interest" description="Disordered" evidence="6">
    <location>
        <begin position="155"/>
        <end position="303"/>
    </location>
</feature>
<feature type="region of interest" description="Disordered" evidence="6">
    <location>
        <begin position="588"/>
        <end position="620"/>
    </location>
</feature>
<evidence type="ECO:0000256" key="5">
    <source>
        <dbReference type="ARBA" id="ARBA00023242"/>
    </source>
</evidence>
<name>A0A0L0SAN7_ALLM3</name>
<gene>
    <name evidence="7" type="ORF">AMAG_03767</name>
</gene>
<feature type="compositionally biased region" description="Low complexity" evidence="6">
    <location>
        <begin position="8"/>
        <end position="18"/>
    </location>
</feature>
<feature type="compositionally biased region" description="Low complexity" evidence="6">
    <location>
        <begin position="217"/>
        <end position="235"/>
    </location>
</feature>
<dbReference type="GO" id="GO:0006357">
    <property type="term" value="P:regulation of transcription by RNA polymerase II"/>
    <property type="evidence" value="ECO:0007669"/>
    <property type="project" value="TreeGrafter"/>
</dbReference>
<dbReference type="InterPro" id="IPR019340">
    <property type="entry name" value="Histone_AcTrfase_su3"/>
</dbReference>
<dbReference type="PANTHER" id="PTHR13556:SF2">
    <property type="entry name" value="TRANSCRIPTIONAL ADAPTER 3"/>
    <property type="match status" value="1"/>
</dbReference>
<dbReference type="PANTHER" id="PTHR13556">
    <property type="entry name" value="TRANSCRIPTIONAL ADAPTER 3-RELATED"/>
    <property type="match status" value="1"/>
</dbReference>
<comment type="similarity">
    <text evidence="2">Belongs to the NGG1 family.</text>
</comment>
<feature type="region of interest" description="Disordered" evidence="6">
    <location>
        <begin position="459"/>
        <end position="536"/>
    </location>
</feature>
<evidence type="ECO:0000256" key="3">
    <source>
        <dbReference type="ARBA" id="ARBA00023015"/>
    </source>
</evidence>
<keyword evidence="5" id="KW-0539">Nucleus</keyword>
<feature type="compositionally biased region" description="Pro residues" evidence="6">
    <location>
        <begin position="19"/>
        <end position="29"/>
    </location>
</feature>